<dbReference type="Proteomes" id="UP000198867">
    <property type="component" value="Unassembled WGS sequence"/>
</dbReference>
<dbReference type="GO" id="GO:0030246">
    <property type="term" value="F:carbohydrate binding"/>
    <property type="evidence" value="ECO:0007669"/>
    <property type="project" value="UniProtKB-ARBA"/>
</dbReference>
<dbReference type="GO" id="GO:0030313">
    <property type="term" value="C:cell envelope"/>
    <property type="evidence" value="ECO:0007669"/>
    <property type="project" value="UniProtKB-SubCell"/>
</dbReference>
<dbReference type="Pfam" id="PF13407">
    <property type="entry name" value="Peripla_BP_4"/>
    <property type="match status" value="1"/>
</dbReference>
<feature type="domain" description="Periplasmic binding protein" evidence="6">
    <location>
        <begin position="93"/>
        <end position="342"/>
    </location>
</feature>
<evidence type="ECO:0000256" key="1">
    <source>
        <dbReference type="ARBA" id="ARBA00004196"/>
    </source>
</evidence>
<evidence type="ECO:0000256" key="3">
    <source>
        <dbReference type="ARBA" id="ARBA00022729"/>
    </source>
</evidence>
<organism evidence="7 8">
    <name type="scientific">Mycetocola miduiensis</name>
    <dbReference type="NCBI Taxonomy" id="995034"/>
    <lineage>
        <taxon>Bacteria</taxon>
        <taxon>Bacillati</taxon>
        <taxon>Actinomycetota</taxon>
        <taxon>Actinomycetes</taxon>
        <taxon>Micrococcales</taxon>
        <taxon>Microbacteriaceae</taxon>
        <taxon>Mycetocola</taxon>
    </lineage>
</organism>
<dbReference type="PANTHER" id="PTHR46847:SF1">
    <property type="entry name" value="D-ALLOSE-BINDING PERIPLASMIC PROTEIN-RELATED"/>
    <property type="match status" value="1"/>
</dbReference>
<feature type="signal peptide" evidence="5">
    <location>
        <begin position="1"/>
        <end position="22"/>
    </location>
</feature>
<dbReference type="RefSeq" id="WP_090709220.1">
    <property type="nucleotide sequence ID" value="NZ_FOVM01000002.1"/>
</dbReference>
<sequence length="380" mass="39436">MRRFARAPLALAALTISALALSACSGAGSGSGSGTDDALPSSTVIDRFGSITETVGPNGETPTPSSEITLTDEQKSQLASGGYRASILWHELSSWTKALQAGIEDQLAELGVEVVSTSDAKFDAATQANQIETTLALQPDVILGQAVDPTTAGAAYQPAVDQGVKLIFADQAPDAYTHGDQYQAVLTDDLFQIGERAANQLGEALGGTGEVAVLYYDAEFHVTNFRDAAFLSTLAKNFPDIKVVAKQGFTDPNKAEEIANALLTKHPNLAGIYTSWAVPAQGVLSALKNAGNSTTKIVTIDLDDTIATDLASGGNVVAIVADRAYDYGRAMAVSAALAILGQPAPAFGVTDSVTVTKSTIAEGYEAWNQPVPATVQDALK</sequence>
<evidence type="ECO:0000256" key="2">
    <source>
        <dbReference type="ARBA" id="ARBA00007639"/>
    </source>
</evidence>
<name>A0A1I4ZLW9_9MICO</name>
<evidence type="ECO:0000313" key="7">
    <source>
        <dbReference type="EMBL" id="SFN51242.1"/>
    </source>
</evidence>
<comment type="subcellular location">
    <subcellularLocation>
        <location evidence="1">Cell envelope</location>
    </subcellularLocation>
</comment>
<dbReference type="Gene3D" id="3.40.50.2300">
    <property type="match status" value="2"/>
</dbReference>
<comment type="similarity">
    <text evidence="2">Belongs to the bacterial solute-binding protein 2 family.</text>
</comment>
<dbReference type="InterPro" id="IPR028082">
    <property type="entry name" value="Peripla_BP_I"/>
</dbReference>
<dbReference type="PANTHER" id="PTHR46847">
    <property type="entry name" value="D-ALLOSE-BINDING PERIPLASMIC PROTEIN-RELATED"/>
    <property type="match status" value="1"/>
</dbReference>
<gene>
    <name evidence="7" type="ORF">SAMN05216219_0915</name>
</gene>
<dbReference type="OrthoDB" id="1957427at2"/>
<dbReference type="STRING" id="995034.SAMN05216219_0915"/>
<dbReference type="InterPro" id="IPR025997">
    <property type="entry name" value="SBP_2_dom"/>
</dbReference>
<dbReference type="EMBL" id="FOVM01000002">
    <property type="protein sequence ID" value="SFN51242.1"/>
    <property type="molecule type" value="Genomic_DNA"/>
</dbReference>
<evidence type="ECO:0000259" key="6">
    <source>
        <dbReference type="Pfam" id="PF13407"/>
    </source>
</evidence>
<dbReference type="AlphaFoldDB" id="A0A1I4ZLW9"/>
<feature type="compositionally biased region" description="Polar residues" evidence="4">
    <location>
        <begin position="51"/>
        <end position="71"/>
    </location>
</feature>
<dbReference type="PROSITE" id="PS51257">
    <property type="entry name" value="PROKAR_LIPOPROTEIN"/>
    <property type="match status" value="1"/>
</dbReference>
<reference evidence="8" key="1">
    <citation type="submission" date="2016-10" db="EMBL/GenBank/DDBJ databases">
        <authorList>
            <person name="Varghese N."/>
            <person name="Submissions S."/>
        </authorList>
    </citation>
    <scope>NUCLEOTIDE SEQUENCE [LARGE SCALE GENOMIC DNA]</scope>
    <source>
        <strain evidence="8">CGMCC 1.11101</strain>
    </source>
</reference>
<evidence type="ECO:0000313" key="8">
    <source>
        <dbReference type="Proteomes" id="UP000198867"/>
    </source>
</evidence>
<dbReference type="CDD" id="cd06316">
    <property type="entry name" value="PBP1_ABC_sugar_binding-like"/>
    <property type="match status" value="1"/>
</dbReference>
<proteinExistence type="inferred from homology"/>
<keyword evidence="8" id="KW-1185">Reference proteome</keyword>
<feature type="region of interest" description="Disordered" evidence="4">
    <location>
        <begin position="50"/>
        <end position="71"/>
    </location>
</feature>
<keyword evidence="3 5" id="KW-0732">Signal</keyword>
<dbReference type="SUPFAM" id="SSF53822">
    <property type="entry name" value="Periplasmic binding protein-like I"/>
    <property type="match status" value="1"/>
</dbReference>
<protein>
    <submittedName>
        <fullName evidence="7">Monosaccharide ABC transporter substrate-binding protein, CUT2 family</fullName>
    </submittedName>
</protein>
<feature type="chain" id="PRO_5039223243" evidence="5">
    <location>
        <begin position="23"/>
        <end position="380"/>
    </location>
</feature>
<evidence type="ECO:0000256" key="5">
    <source>
        <dbReference type="SAM" id="SignalP"/>
    </source>
</evidence>
<accession>A0A1I4ZLW9</accession>
<evidence type="ECO:0000256" key="4">
    <source>
        <dbReference type="SAM" id="MobiDB-lite"/>
    </source>
</evidence>